<dbReference type="PRINTS" id="PR01434">
    <property type="entry name" value="NADHDHGNASE5"/>
</dbReference>
<dbReference type="Gene3D" id="1.20.5.2700">
    <property type="match status" value="1"/>
</dbReference>
<dbReference type="InterPro" id="IPR003945">
    <property type="entry name" value="NU5C-like"/>
</dbReference>
<feature type="domain" description="NADH:quinone oxidoreductase/Mrp antiporter transmembrane" evidence="7">
    <location>
        <begin position="139"/>
        <end position="449"/>
    </location>
</feature>
<accession>A0A3R9PAH1</accession>
<feature type="transmembrane region" description="Helical" evidence="6">
    <location>
        <begin position="144"/>
        <end position="164"/>
    </location>
</feature>
<dbReference type="AlphaFoldDB" id="A0A3R9PAH1"/>
<feature type="transmembrane region" description="Helical" evidence="6">
    <location>
        <begin position="364"/>
        <end position="381"/>
    </location>
</feature>
<dbReference type="RefSeq" id="WP_125485804.1">
    <property type="nucleotide sequence ID" value="NZ_RSDW01000001.1"/>
</dbReference>
<feature type="transmembrane region" description="Helical" evidence="6">
    <location>
        <begin position="224"/>
        <end position="244"/>
    </location>
</feature>
<feature type="transmembrane region" description="Helical" evidence="6">
    <location>
        <begin position="6"/>
        <end position="24"/>
    </location>
</feature>
<dbReference type="InterPro" id="IPR001750">
    <property type="entry name" value="ND/Mrp_TM"/>
</dbReference>
<dbReference type="EMBL" id="RSDW01000001">
    <property type="protein sequence ID" value="RSL17303.1"/>
    <property type="molecule type" value="Genomic_DNA"/>
</dbReference>
<name>A0A3R9PAH1_9BACT</name>
<evidence type="ECO:0000256" key="1">
    <source>
        <dbReference type="ARBA" id="ARBA00004127"/>
    </source>
</evidence>
<keyword evidence="2 5" id="KW-0812">Transmembrane</keyword>
<dbReference type="PANTHER" id="PTHR42829:SF2">
    <property type="entry name" value="NADH-UBIQUINONE OXIDOREDUCTASE CHAIN 5"/>
    <property type="match status" value="1"/>
</dbReference>
<feature type="transmembrane region" description="Helical" evidence="6">
    <location>
        <begin position="544"/>
        <end position="567"/>
    </location>
</feature>
<feature type="transmembrane region" description="Helical" evidence="6">
    <location>
        <begin position="680"/>
        <end position="697"/>
    </location>
</feature>
<dbReference type="InterPro" id="IPR018393">
    <property type="entry name" value="NADHpl_OxRdtase_5_subgr"/>
</dbReference>
<feature type="transmembrane region" description="Helical" evidence="6">
    <location>
        <begin position="401"/>
        <end position="421"/>
    </location>
</feature>
<comment type="caution">
    <text evidence="9">The sequence shown here is derived from an EMBL/GenBank/DDBJ whole genome shotgun (WGS) entry which is preliminary data.</text>
</comment>
<dbReference type="PRINTS" id="PR01435">
    <property type="entry name" value="NPOXDRDTASE5"/>
</dbReference>
<dbReference type="GO" id="GO:0042773">
    <property type="term" value="P:ATP synthesis coupled electron transport"/>
    <property type="evidence" value="ECO:0007669"/>
    <property type="project" value="InterPro"/>
</dbReference>
<keyword evidence="3 6" id="KW-1133">Transmembrane helix</keyword>
<feature type="transmembrane region" description="Helical" evidence="6">
    <location>
        <begin position="265"/>
        <end position="287"/>
    </location>
</feature>
<dbReference type="GO" id="GO:0003954">
    <property type="term" value="F:NADH dehydrogenase activity"/>
    <property type="evidence" value="ECO:0007669"/>
    <property type="project" value="TreeGrafter"/>
</dbReference>
<comment type="subcellular location">
    <subcellularLocation>
        <location evidence="1">Endomembrane system</location>
        <topology evidence="1">Multi-pass membrane protein</topology>
    </subcellularLocation>
    <subcellularLocation>
        <location evidence="5">Membrane</location>
        <topology evidence="5">Multi-pass membrane protein</topology>
    </subcellularLocation>
</comment>
<keyword evidence="10" id="KW-1185">Reference proteome</keyword>
<feature type="transmembrane region" description="Helical" evidence="6">
    <location>
        <begin position="503"/>
        <end position="524"/>
    </location>
</feature>
<dbReference type="PANTHER" id="PTHR42829">
    <property type="entry name" value="NADH-UBIQUINONE OXIDOREDUCTASE CHAIN 5"/>
    <property type="match status" value="1"/>
</dbReference>
<feature type="transmembrane region" description="Helical" evidence="6">
    <location>
        <begin position="623"/>
        <end position="642"/>
    </location>
</feature>
<feature type="transmembrane region" description="Helical" evidence="6">
    <location>
        <begin position="185"/>
        <end position="204"/>
    </location>
</feature>
<feature type="transmembrane region" description="Helical" evidence="6">
    <location>
        <begin position="307"/>
        <end position="329"/>
    </location>
</feature>
<dbReference type="Pfam" id="PF00662">
    <property type="entry name" value="Proton_antipo_N"/>
    <property type="match status" value="1"/>
</dbReference>
<dbReference type="NCBIfam" id="NF005141">
    <property type="entry name" value="PRK06590.1"/>
    <property type="match status" value="1"/>
</dbReference>
<feature type="transmembrane region" description="Helical" evidence="6">
    <location>
        <begin position="341"/>
        <end position="358"/>
    </location>
</feature>
<feature type="transmembrane region" description="Helical" evidence="6">
    <location>
        <begin position="122"/>
        <end position="138"/>
    </location>
</feature>
<evidence type="ECO:0000256" key="2">
    <source>
        <dbReference type="ARBA" id="ARBA00022692"/>
    </source>
</evidence>
<feature type="transmembrane region" description="Helical" evidence="6">
    <location>
        <begin position="441"/>
        <end position="463"/>
    </location>
</feature>
<sequence>MTWIVQNLWLVPVLPILAAGISALTKQRNRTLAASLAIGSMAASFLLSLWAFVYVFWLGSHGENVRQVINVRWFQFGNEWLKIGWVLDPLTAVMLLMVTFVGLLIFIYSVGYMAHDENFTRFFCFLALFAGAMLGVVIANSLLLLFMCWEVVGLTSYLLISFWYSNPRAAAAAKKAFIVTRIGDLAFFLGMAWLYAQAGTLLFYDGGAGCLEQSALTRLVAQTTTVGLAASTGIALLIFCGAAGKSGQVPLHVWLPDAMEGPTPVSALIHAATMVAAGVFLIARIYPLMSAHVGMTIALTPTLALQVATWVGAITAVFGAMIAVAQYDIKRILAYSTISQLGYMMMGLGVGGVAVGMFHLITHAFFKSLLFLGAGSVIHGCSGEQDVRRMGGLRKFMPITFATYAVGMLALCGFPLFFSGFWSKDEILRAAHAWRVSQLPFYMGAFGALLTAFYMARQVYYVFGGKSRLAGTGHLHHAADSTDTTPAAPIALHESAAVMTIPLLILAAFAMLLGLIGTPAWPWFQSFLDGNSAKVNFAAFSDAGVLPVMALSSLLVFLGLGMGWWFYGRTPIKNAQEPDALGRLQPQIFAVLGHAFYVDALYGATIVRLNAWWSRICDWLDRWVWNGAVQTVSYLVLGFAWLDNFIDTRVVNSGFDEGCKDISRGGRMLSRLQGGQVQSYLRMIGFALIVLVLFLLWEARG</sequence>
<evidence type="ECO:0000256" key="3">
    <source>
        <dbReference type="ARBA" id="ARBA00022989"/>
    </source>
</evidence>
<dbReference type="GO" id="GO:0015990">
    <property type="term" value="P:electron transport coupled proton transport"/>
    <property type="evidence" value="ECO:0007669"/>
    <property type="project" value="TreeGrafter"/>
</dbReference>
<proteinExistence type="predicted"/>
<evidence type="ECO:0000259" key="7">
    <source>
        <dbReference type="Pfam" id="PF00361"/>
    </source>
</evidence>
<evidence type="ECO:0000256" key="6">
    <source>
        <dbReference type="SAM" id="Phobius"/>
    </source>
</evidence>
<dbReference type="GO" id="GO:0016020">
    <property type="term" value="C:membrane"/>
    <property type="evidence" value="ECO:0007669"/>
    <property type="project" value="UniProtKB-SubCell"/>
</dbReference>
<dbReference type="OrthoDB" id="9807568at2"/>
<evidence type="ECO:0000259" key="8">
    <source>
        <dbReference type="Pfam" id="PF00662"/>
    </source>
</evidence>
<protein>
    <submittedName>
        <fullName evidence="9">NADH dehydrogenase subunit L</fullName>
    </submittedName>
</protein>
<gene>
    <name evidence="9" type="ORF">EDE15_2833</name>
</gene>
<evidence type="ECO:0000313" key="9">
    <source>
        <dbReference type="EMBL" id="RSL17303.1"/>
    </source>
</evidence>
<dbReference type="Proteomes" id="UP000269669">
    <property type="component" value="Unassembled WGS sequence"/>
</dbReference>
<feature type="transmembrane region" description="Helical" evidence="6">
    <location>
        <begin position="36"/>
        <end position="57"/>
    </location>
</feature>
<dbReference type="GO" id="GO:0012505">
    <property type="term" value="C:endomembrane system"/>
    <property type="evidence" value="ECO:0007669"/>
    <property type="project" value="UniProtKB-SubCell"/>
</dbReference>
<dbReference type="Pfam" id="PF00361">
    <property type="entry name" value="Proton_antipo_M"/>
    <property type="match status" value="1"/>
</dbReference>
<organism evidence="9 10">
    <name type="scientific">Edaphobacter aggregans</name>
    <dbReference type="NCBI Taxonomy" id="570835"/>
    <lineage>
        <taxon>Bacteria</taxon>
        <taxon>Pseudomonadati</taxon>
        <taxon>Acidobacteriota</taxon>
        <taxon>Terriglobia</taxon>
        <taxon>Terriglobales</taxon>
        <taxon>Acidobacteriaceae</taxon>
        <taxon>Edaphobacter</taxon>
    </lineage>
</organism>
<dbReference type="GO" id="GO:0008137">
    <property type="term" value="F:NADH dehydrogenase (ubiquinone) activity"/>
    <property type="evidence" value="ECO:0007669"/>
    <property type="project" value="InterPro"/>
</dbReference>
<evidence type="ECO:0000256" key="4">
    <source>
        <dbReference type="ARBA" id="ARBA00023136"/>
    </source>
</evidence>
<feature type="domain" description="NADH-Ubiquinone oxidoreductase (complex I) chain 5 N-terminal" evidence="8">
    <location>
        <begin position="73"/>
        <end position="123"/>
    </location>
</feature>
<reference evidence="9 10" key="1">
    <citation type="submission" date="2018-12" db="EMBL/GenBank/DDBJ databases">
        <title>Sequencing of bacterial isolates from soil warming experiment in Harvard Forest, Massachusetts, USA.</title>
        <authorList>
            <person name="Deangelis K."/>
        </authorList>
    </citation>
    <scope>NUCLEOTIDE SEQUENCE [LARGE SCALE GENOMIC DNA]</scope>
    <source>
        <strain evidence="9 10">EB153</strain>
    </source>
</reference>
<keyword evidence="4 6" id="KW-0472">Membrane</keyword>
<dbReference type="InterPro" id="IPR001516">
    <property type="entry name" value="Proton_antipo_N"/>
</dbReference>
<evidence type="ECO:0000313" key="10">
    <source>
        <dbReference type="Proteomes" id="UP000269669"/>
    </source>
</evidence>
<evidence type="ECO:0000256" key="5">
    <source>
        <dbReference type="RuleBase" id="RU000320"/>
    </source>
</evidence>
<dbReference type="NCBIfam" id="TIGR01974">
    <property type="entry name" value="NDH_I_L"/>
    <property type="match status" value="1"/>
</dbReference>
<feature type="transmembrane region" description="Helical" evidence="6">
    <location>
        <begin position="90"/>
        <end position="110"/>
    </location>
</feature>